<proteinExistence type="predicted"/>
<dbReference type="Pfam" id="PF13637">
    <property type="entry name" value="Ank_4"/>
    <property type="match status" value="1"/>
</dbReference>
<dbReference type="Gene3D" id="1.25.40.20">
    <property type="entry name" value="Ankyrin repeat-containing domain"/>
    <property type="match status" value="1"/>
</dbReference>
<dbReference type="EMBL" id="JAKEKT020000037">
    <property type="protein sequence ID" value="KAL1641755.1"/>
    <property type="molecule type" value="Genomic_DNA"/>
</dbReference>
<comment type="caution">
    <text evidence="1">The sequence shown here is derived from an EMBL/GenBank/DDBJ whole genome shotgun (WGS) entry which is preliminary data.</text>
</comment>
<dbReference type="InterPro" id="IPR002110">
    <property type="entry name" value="Ankyrin_rpt"/>
</dbReference>
<dbReference type="Proteomes" id="UP001521184">
    <property type="component" value="Unassembled WGS sequence"/>
</dbReference>
<keyword evidence="2" id="KW-1185">Reference proteome</keyword>
<evidence type="ECO:0000313" key="2">
    <source>
        <dbReference type="Proteomes" id="UP001521184"/>
    </source>
</evidence>
<dbReference type="SUPFAM" id="SSF48403">
    <property type="entry name" value="Ankyrin repeat"/>
    <property type="match status" value="1"/>
</dbReference>
<accession>A0ABR3TPP7</accession>
<organism evidence="1 2">
    <name type="scientific">Diplodia intermedia</name>
    <dbReference type="NCBI Taxonomy" id="856260"/>
    <lineage>
        <taxon>Eukaryota</taxon>
        <taxon>Fungi</taxon>
        <taxon>Dikarya</taxon>
        <taxon>Ascomycota</taxon>
        <taxon>Pezizomycotina</taxon>
        <taxon>Dothideomycetes</taxon>
        <taxon>Dothideomycetes incertae sedis</taxon>
        <taxon>Botryosphaeriales</taxon>
        <taxon>Botryosphaeriaceae</taxon>
        <taxon>Diplodia</taxon>
    </lineage>
</organism>
<dbReference type="InterPro" id="IPR036770">
    <property type="entry name" value="Ankyrin_rpt-contain_sf"/>
</dbReference>
<gene>
    <name evidence="1" type="ORF">SLS58_005794</name>
</gene>
<name>A0ABR3TPP7_9PEZI</name>
<evidence type="ECO:0000313" key="1">
    <source>
        <dbReference type="EMBL" id="KAL1641755.1"/>
    </source>
</evidence>
<reference evidence="1 2" key="1">
    <citation type="journal article" date="2023" name="Plant Dis.">
        <title>First Report of Diplodia intermedia Causing Canker and Dieback Diseases on Apple Trees in Canada.</title>
        <authorList>
            <person name="Ellouze W."/>
            <person name="Ilyukhin E."/>
            <person name="Sulman M."/>
            <person name="Ali S."/>
        </authorList>
    </citation>
    <scope>NUCLEOTIDE SEQUENCE [LARGE SCALE GENOMIC DNA]</scope>
    <source>
        <strain evidence="1 2">M45-28</strain>
    </source>
</reference>
<evidence type="ECO:0008006" key="3">
    <source>
        <dbReference type="Google" id="ProtNLM"/>
    </source>
</evidence>
<sequence>MVRLLIEDFGSDPKARDGNGTTALTYAVQAGHTATARILAAVDKTAGLPPDFAAVEDAHRGPGDLTKFMCEKWFGSEKNSSVAKLQDPYQRASFMSLSTSILTHSWSVFCMLLSPGIDADMTPFAETGSAQVTFAAPLAAATMYVHTYNAPMLAALLAFGAPTEMKVPA</sequence>
<protein>
    <recommendedName>
        <fullName evidence="3">Ankyrin repeat protein</fullName>
    </recommendedName>
</protein>